<gene>
    <name evidence="1" type="ORF">G2W53_014680</name>
</gene>
<name>A0A834WU33_9FABA</name>
<dbReference type="EMBL" id="JAAIUW010000005">
    <property type="protein sequence ID" value="KAF7832347.1"/>
    <property type="molecule type" value="Genomic_DNA"/>
</dbReference>
<sequence length="105" mass="11025">MEVGHGFGWVEKGFTVMEVGDSLEGLWVGEVGHGGTVWRGGWWGSVWGGGVRKNRARGRMEEWRGGVGVGKGGYGFGGVGLGKGGEGWVQFEMEEGFGGYGGLEG</sequence>
<proteinExistence type="predicted"/>
<dbReference type="AlphaFoldDB" id="A0A834WU33"/>
<accession>A0A834WU33</accession>
<evidence type="ECO:0000313" key="1">
    <source>
        <dbReference type="EMBL" id="KAF7832347.1"/>
    </source>
</evidence>
<comment type="caution">
    <text evidence="1">The sequence shown here is derived from an EMBL/GenBank/DDBJ whole genome shotgun (WGS) entry which is preliminary data.</text>
</comment>
<organism evidence="1 2">
    <name type="scientific">Senna tora</name>
    <dbReference type="NCBI Taxonomy" id="362788"/>
    <lineage>
        <taxon>Eukaryota</taxon>
        <taxon>Viridiplantae</taxon>
        <taxon>Streptophyta</taxon>
        <taxon>Embryophyta</taxon>
        <taxon>Tracheophyta</taxon>
        <taxon>Spermatophyta</taxon>
        <taxon>Magnoliopsida</taxon>
        <taxon>eudicotyledons</taxon>
        <taxon>Gunneridae</taxon>
        <taxon>Pentapetalae</taxon>
        <taxon>rosids</taxon>
        <taxon>fabids</taxon>
        <taxon>Fabales</taxon>
        <taxon>Fabaceae</taxon>
        <taxon>Caesalpinioideae</taxon>
        <taxon>Cassia clade</taxon>
        <taxon>Senna</taxon>
    </lineage>
</organism>
<keyword evidence="2" id="KW-1185">Reference proteome</keyword>
<reference evidence="1" key="1">
    <citation type="submission" date="2020-09" db="EMBL/GenBank/DDBJ databases">
        <title>Genome-Enabled Discovery of Anthraquinone Biosynthesis in Senna tora.</title>
        <authorList>
            <person name="Kang S.-H."/>
            <person name="Pandey R.P."/>
            <person name="Lee C.-M."/>
            <person name="Sim J.-S."/>
            <person name="Jeong J.-T."/>
            <person name="Choi B.-S."/>
            <person name="Jung M."/>
            <person name="Ginzburg D."/>
            <person name="Zhao K."/>
            <person name="Won S.Y."/>
            <person name="Oh T.-J."/>
            <person name="Yu Y."/>
            <person name="Kim N.-H."/>
            <person name="Lee O.R."/>
            <person name="Lee T.-H."/>
            <person name="Bashyal P."/>
            <person name="Kim T.-S."/>
            <person name="Lee W.-H."/>
            <person name="Kawkins C."/>
            <person name="Kim C.-K."/>
            <person name="Kim J.S."/>
            <person name="Ahn B.O."/>
            <person name="Rhee S.Y."/>
            <person name="Sohng J.K."/>
        </authorList>
    </citation>
    <scope>NUCLEOTIDE SEQUENCE</scope>
    <source>
        <tissue evidence="1">Leaf</tissue>
    </source>
</reference>
<evidence type="ECO:0000313" key="2">
    <source>
        <dbReference type="Proteomes" id="UP000634136"/>
    </source>
</evidence>
<protein>
    <submittedName>
        <fullName evidence="1">Uncharacterized protein</fullName>
    </submittedName>
</protein>
<dbReference type="Proteomes" id="UP000634136">
    <property type="component" value="Unassembled WGS sequence"/>
</dbReference>